<dbReference type="EMBL" id="AAUJ02000001">
    <property type="protein sequence ID" value="EED68370.1"/>
    <property type="molecule type" value="Genomic_DNA"/>
</dbReference>
<proteinExistence type="predicted"/>
<dbReference type="Proteomes" id="UP000003039">
    <property type="component" value="Unassembled WGS sequence"/>
</dbReference>
<gene>
    <name evidence="2" type="ORF">CtesDRAFT_PD3317</name>
    <name evidence="3" type="ORF">CtesDRAFT_PD3380</name>
</gene>
<organism evidence="2 4">
    <name type="scientific">Comamonas testosteroni (strain DSM 14576 / KF-1)</name>
    <name type="common">Pseudomonas testosteroni</name>
    <dbReference type="NCBI Taxonomy" id="399795"/>
    <lineage>
        <taxon>Bacteria</taxon>
        <taxon>Pseudomonadati</taxon>
        <taxon>Pseudomonadota</taxon>
        <taxon>Betaproteobacteria</taxon>
        <taxon>Burkholderiales</taxon>
        <taxon>Comamonadaceae</taxon>
        <taxon>Comamonas</taxon>
    </lineage>
</organism>
<evidence type="ECO:0000313" key="4">
    <source>
        <dbReference type="Proteomes" id="UP000003039"/>
    </source>
</evidence>
<reference evidence="2" key="2">
    <citation type="submission" date="2009-01" db="EMBL/GenBank/DDBJ databases">
        <authorList>
            <consortium name="US DOE Joint Genome Institute (JGI-PGF)"/>
            <person name="Lucas S."/>
            <person name="Copeland A."/>
            <person name="Lapidus A."/>
            <person name="Glavina del Rio T."/>
            <person name="Dalin E."/>
            <person name="Tice H."/>
            <person name="Bruce D."/>
            <person name="Goodwin L."/>
            <person name="Pitluck S."/>
            <person name="LaButti K.M."/>
            <person name="Lowry S."/>
            <person name="Sun H."/>
            <person name="Larimer F."/>
            <person name="Land M.L."/>
            <person name="Hauser L."/>
            <person name="Kjelleberg S."/>
            <person name="Cook A."/>
            <person name="Knepper T.P."/>
            <person name="Fischer K."/>
            <person name="Schleheck D."/>
            <person name="Richardson P."/>
        </authorList>
    </citation>
    <scope>NUCLEOTIDE SEQUENCE</scope>
    <source>
        <strain evidence="2">KF-1</strain>
    </source>
</reference>
<feature type="compositionally biased region" description="Basic residues" evidence="1">
    <location>
        <begin position="1"/>
        <end position="10"/>
    </location>
</feature>
<sequence length="72" mass="8166">MNKATQKKPPHPNSPNGCWARHGYRVERTERPMGSPKRDIYAPDGTLVLEDSDYDEEIAYCRKHGLLQPATA</sequence>
<evidence type="ECO:0000256" key="1">
    <source>
        <dbReference type="SAM" id="MobiDB-lite"/>
    </source>
</evidence>
<dbReference type="OrthoDB" id="8796127at2"/>
<accession>B7X1S7</accession>
<feature type="region of interest" description="Disordered" evidence="1">
    <location>
        <begin position="1"/>
        <end position="22"/>
    </location>
</feature>
<dbReference type="RefSeq" id="WP_003056788.1">
    <property type="nucleotide sequence ID" value="NZ_AAUJ02000001.1"/>
</dbReference>
<dbReference type="AlphaFoldDB" id="B7X1S7"/>
<name>B7X1S7_COMTK</name>
<dbReference type="EMBL" id="AAUJ02000001">
    <property type="protein sequence ID" value="EED68433.1"/>
    <property type="molecule type" value="Genomic_DNA"/>
</dbReference>
<evidence type="ECO:0000313" key="3">
    <source>
        <dbReference type="EMBL" id="EED68433.1"/>
    </source>
</evidence>
<reference evidence="2 4" key="1">
    <citation type="journal article" date="2004" name="Appl. Environ. Microbiol.">
        <title>Mineralization of individual congeners of linear alkylbenzenesulfonate by defined pairs of heterotrophic bacteria.</title>
        <authorList>
            <person name="Schleheck D."/>
            <person name="Knepper T.P."/>
            <person name="Fischer K."/>
            <person name="Cook A.M."/>
        </authorList>
    </citation>
    <scope>NUCLEOTIDE SEQUENCE [LARGE SCALE GENOMIC DNA]</scope>
    <source>
        <strain evidence="4">DSM 14576 / KF-1</strain>
        <strain evidence="2">KF-1</strain>
    </source>
</reference>
<comment type="caution">
    <text evidence="2">The sequence shown here is derived from an EMBL/GenBank/DDBJ whole genome shotgun (WGS) entry which is preliminary data.</text>
</comment>
<evidence type="ECO:0000313" key="2">
    <source>
        <dbReference type="EMBL" id="EED68370.1"/>
    </source>
</evidence>
<protein>
    <submittedName>
        <fullName evidence="2">Uncharacterized protein</fullName>
    </submittedName>
</protein>